<name>A0ABU0U130_MICTR</name>
<protein>
    <submittedName>
        <fullName evidence="1">Uncharacterized protein</fullName>
    </submittedName>
</protein>
<keyword evidence="2" id="KW-1185">Reference proteome</keyword>
<dbReference type="Proteomes" id="UP001226691">
    <property type="component" value="Unassembled WGS sequence"/>
</dbReference>
<organism evidence="1 2">
    <name type="scientific">Microbacterium trichothecenolyticum</name>
    <name type="common">Aureobacterium trichothecenolyticum</name>
    <dbReference type="NCBI Taxonomy" id="69370"/>
    <lineage>
        <taxon>Bacteria</taxon>
        <taxon>Bacillati</taxon>
        <taxon>Actinomycetota</taxon>
        <taxon>Actinomycetes</taxon>
        <taxon>Micrococcales</taxon>
        <taxon>Microbacteriaceae</taxon>
        <taxon>Microbacterium</taxon>
    </lineage>
</organism>
<dbReference type="EMBL" id="JAUTBF010000001">
    <property type="protein sequence ID" value="MDQ1124894.1"/>
    <property type="molecule type" value="Genomic_DNA"/>
</dbReference>
<dbReference type="RefSeq" id="WP_307486768.1">
    <property type="nucleotide sequence ID" value="NZ_JAUTBF010000001.1"/>
</dbReference>
<sequence length="143" mass="15126">MPSRDSIRRHVQGGHLPAAIAEEVARAHGLDATSIAARVVDIARRARETALEAQEARDRRGVLAAGDSELRALQALGGAGIDTEADVFLQQGVAVLARSALTVAQQHPELAALLAADLHRRDRDDLADDLLDSTRTDAPEASA</sequence>
<evidence type="ECO:0000313" key="2">
    <source>
        <dbReference type="Proteomes" id="UP001226691"/>
    </source>
</evidence>
<comment type="caution">
    <text evidence="1">The sequence shown here is derived from an EMBL/GenBank/DDBJ whole genome shotgun (WGS) entry which is preliminary data.</text>
</comment>
<proteinExistence type="predicted"/>
<accession>A0ABU0U130</accession>
<gene>
    <name evidence="1" type="ORF">QE412_003467</name>
</gene>
<evidence type="ECO:0000313" key="1">
    <source>
        <dbReference type="EMBL" id="MDQ1124894.1"/>
    </source>
</evidence>
<reference evidence="1 2" key="1">
    <citation type="submission" date="2023-07" db="EMBL/GenBank/DDBJ databases">
        <title>Functional and genomic diversity of the sorghum phyllosphere microbiome.</title>
        <authorList>
            <person name="Shade A."/>
        </authorList>
    </citation>
    <scope>NUCLEOTIDE SEQUENCE [LARGE SCALE GENOMIC DNA]</scope>
    <source>
        <strain evidence="1 2">SORGH_AS_1207</strain>
    </source>
</reference>